<protein>
    <submittedName>
        <fullName evidence="1">Uncharacterized protein</fullName>
    </submittedName>
</protein>
<organism evidence="1">
    <name type="scientific">Timema poppense</name>
    <name type="common">Walking stick</name>
    <dbReference type="NCBI Taxonomy" id="170557"/>
    <lineage>
        <taxon>Eukaryota</taxon>
        <taxon>Metazoa</taxon>
        <taxon>Ecdysozoa</taxon>
        <taxon>Arthropoda</taxon>
        <taxon>Hexapoda</taxon>
        <taxon>Insecta</taxon>
        <taxon>Pterygota</taxon>
        <taxon>Neoptera</taxon>
        <taxon>Polyneoptera</taxon>
        <taxon>Phasmatodea</taxon>
        <taxon>Timematodea</taxon>
        <taxon>Timematoidea</taxon>
        <taxon>Timematidae</taxon>
        <taxon>Timema</taxon>
    </lineage>
</organism>
<sequence>MPSEYEFMLGDDETYITVPLRKFEISKENVNQSFDLPKSLGFEIQNVLNGDSGDVSYNNTVKRILLREVDTEKEGDKSGNTSLPYNEEFSSTILTIIEETLSSERQTLNENQSMFLDTEKEVIKLDTRNTLGIINLSSDTNKITKMGIELSPYDILHRAAREPRSVQGNNSNSGVKVADENNHTGKEATNNHSLFIPSKPGIDFTTDDEMWINVSWGNLDQILKSLSNFGEDSPAMLPLEKSEENIETFMNQRLEDIKTPGERGYQDMYLEDDEKEEKKEASESGMPLYFYSVTIPTFIAKIDRILLYYIQKRLKGHVNPAAALGAGSRECQTELNLTKRSWA</sequence>
<accession>A0A7R9HFG1</accession>
<dbReference type="AlphaFoldDB" id="A0A7R9HFG1"/>
<reference evidence="1" key="1">
    <citation type="submission" date="2020-11" db="EMBL/GenBank/DDBJ databases">
        <authorList>
            <person name="Tran Van P."/>
        </authorList>
    </citation>
    <scope>NUCLEOTIDE SEQUENCE</scope>
</reference>
<proteinExistence type="predicted"/>
<dbReference type="EMBL" id="OD024447">
    <property type="protein sequence ID" value="CAD7419893.1"/>
    <property type="molecule type" value="Genomic_DNA"/>
</dbReference>
<name>A0A7R9HFG1_TIMPO</name>
<evidence type="ECO:0000313" key="1">
    <source>
        <dbReference type="EMBL" id="CAD7419893.1"/>
    </source>
</evidence>
<gene>
    <name evidence="1" type="ORF">TPSB3V08_LOCUS13308</name>
</gene>